<dbReference type="PIRSF" id="PIRSF016642">
    <property type="entry name" value="UCP016642"/>
    <property type="match status" value="1"/>
</dbReference>
<dbReference type="InterPro" id="IPR019197">
    <property type="entry name" value="Biotin-prot_ligase_N"/>
</dbReference>
<accession>A5EXJ5</accession>
<organism evidence="2 3">
    <name type="scientific">Dichelobacter nodosus (strain VCS1703A)</name>
    <dbReference type="NCBI Taxonomy" id="246195"/>
    <lineage>
        <taxon>Bacteria</taxon>
        <taxon>Pseudomonadati</taxon>
        <taxon>Pseudomonadota</taxon>
        <taxon>Gammaproteobacteria</taxon>
        <taxon>Cardiobacteriales</taxon>
        <taxon>Cardiobacteriaceae</taxon>
        <taxon>Dichelobacter</taxon>
    </lineage>
</organism>
<sequence length="213" mass="23260">MKKMMIYHDIGVSEKSFSWLIKKIPPIFSSKIVNACDIQNGILATADIFLIGGGADLPYCERLNGRGNALIRHFVATGGVYVGICAGAYYGSSWVDFIGEGERICGARELAFFAGTARGCLPELTQNHLYAPEHEQSQAWLRLPEFPEELFYYHGGCTFEPVSRAENVLAHYPTGAPAVISGHFGAGNYLLSGVHFEARPHFALWAEIAALCG</sequence>
<dbReference type="RefSeq" id="WP_012031465.1">
    <property type="nucleotide sequence ID" value="NC_009446.1"/>
</dbReference>
<evidence type="ECO:0000313" key="2">
    <source>
        <dbReference type="EMBL" id="ABQ13173.1"/>
    </source>
</evidence>
<dbReference type="Gene3D" id="3.40.50.880">
    <property type="match status" value="1"/>
</dbReference>
<name>A5EXJ5_DICNV</name>
<reference evidence="2 3" key="1">
    <citation type="journal article" date="2007" name="Nat. Biotechnol.">
        <title>Genome sequence and identification of candidate vaccine antigens from the animal pathogen Dichelobacter nodosus.</title>
        <authorList>
            <person name="Myers G.S."/>
            <person name="Parker D."/>
            <person name="Al-Hasani K."/>
            <person name="Kennan R.M."/>
            <person name="Seemann T."/>
            <person name="Ren Q."/>
            <person name="Badger J.H."/>
            <person name="Selengut J.D."/>
            <person name="Deboy R.T."/>
            <person name="Tettelin H."/>
            <person name="Boyce J.D."/>
            <person name="McCarl V.P."/>
            <person name="Han X."/>
            <person name="Nelson W.C."/>
            <person name="Madupu R."/>
            <person name="Mohamoud Y."/>
            <person name="Holley T."/>
            <person name="Fedorova N."/>
            <person name="Khouri H."/>
            <person name="Bottomley S.P."/>
            <person name="Whittington R.J."/>
            <person name="Adler B."/>
            <person name="Songer J.G."/>
            <person name="Rood J.I."/>
            <person name="Paulsen I.T."/>
        </authorList>
    </citation>
    <scope>NUCLEOTIDE SEQUENCE [LARGE SCALE GENOMIC DNA]</scope>
    <source>
        <strain evidence="2 3">VCS1703A</strain>
    </source>
</reference>
<dbReference type="KEGG" id="dno:DNO_1160"/>
<dbReference type="SUPFAM" id="SSF52317">
    <property type="entry name" value="Class I glutamine amidotransferase-like"/>
    <property type="match status" value="1"/>
</dbReference>
<feature type="domain" description="Biotin-protein ligase N-terminal" evidence="1">
    <location>
        <begin position="4"/>
        <end position="200"/>
    </location>
</feature>
<gene>
    <name evidence="2" type="ordered locus">DNO_1160</name>
</gene>
<proteinExistence type="predicted"/>
<dbReference type="EMBL" id="CP000513">
    <property type="protein sequence ID" value="ABQ13173.1"/>
    <property type="molecule type" value="Genomic_DNA"/>
</dbReference>
<evidence type="ECO:0000259" key="1">
    <source>
        <dbReference type="Pfam" id="PF09825"/>
    </source>
</evidence>
<protein>
    <recommendedName>
        <fullName evidence="1">Biotin-protein ligase N-terminal domain-containing protein</fullName>
    </recommendedName>
</protein>
<dbReference type="Pfam" id="PF09825">
    <property type="entry name" value="BPL_N"/>
    <property type="match status" value="1"/>
</dbReference>
<dbReference type="HOGENOM" id="CLU_006150_0_0_6"/>
<evidence type="ECO:0000313" key="3">
    <source>
        <dbReference type="Proteomes" id="UP000000248"/>
    </source>
</evidence>
<keyword evidence="3" id="KW-1185">Reference proteome</keyword>
<dbReference type="eggNOG" id="COG4285">
    <property type="taxonomic scope" value="Bacteria"/>
</dbReference>
<dbReference type="InterPro" id="IPR015834">
    <property type="entry name" value="UCP016642"/>
</dbReference>
<dbReference type="InterPro" id="IPR029062">
    <property type="entry name" value="Class_I_gatase-like"/>
</dbReference>
<dbReference type="AlphaFoldDB" id="A5EXJ5"/>
<dbReference type="Proteomes" id="UP000000248">
    <property type="component" value="Chromosome"/>
</dbReference>